<dbReference type="PANTHER" id="PTHR21137">
    <property type="entry name" value="ODORANT RECEPTOR"/>
    <property type="match status" value="1"/>
</dbReference>
<keyword evidence="4 10" id="KW-0812">Transmembrane</keyword>
<organism evidence="11 12">
    <name type="scientific">Cyphomyrmex costatus</name>
    <dbReference type="NCBI Taxonomy" id="456900"/>
    <lineage>
        <taxon>Eukaryota</taxon>
        <taxon>Metazoa</taxon>
        <taxon>Ecdysozoa</taxon>
        <taxon>Arthropoda</taxon>
        <taxon>Hexapoda</taxon>
        <taxon>Insecta</taxon>
        <taxon>Pterygota</taxon>
        <taxon>Neoptera</taxon>
        <taxon>Endopterygota</taxon>
        <taxon>Hymenoptera</taxon>
        <taxon>Apocrita</taxon>
        <taxon>Aculeata</taxon>
        <taxon>Formicoidea</taxon>
        <taxon>Formicidae</taxon>
        <taxon>Myrmicinae</taxon>
        <taxon>Cyphomyrmex</taxon>
    </lineage>
</organism>
<proteinExistence type="predicted"/>
<keyword evidence="2" id="KW-1003">Cell membrane</keyword>
<feature type="transmembrane region" description="Helical" evidence="10">
    <location>
        <begin position="553"/>
        <end position="571"/>
    </location>
</feature>
<evidence type="ECO:0000256" key="3">
    <source>
        <dbReference type="ARBA" id="ARBA00022606"/>
    </source>
</evidence>
<feature type="transmembrane region" description="Helical" evidence="10">
    <location>
        <begin position="358"/>
        <end position="381"/>
    </location>
</feature>
<dbReference type="Pfam" id="PF02949">
    <property type="entry name" value="7tm_6"/>
    <property type="match status" value="4"/>
</dbReference>
<dbReference type="PANTHER" id="PTHR21137:SF35">
    <property type="entry name" value="ODORANT RECEPTOR 19A-RELATED"/>
    <property type="match status" value="1"/>
</dbReference>
<dbReference type="Proteomes" id="UP000078542">
    <property type="component" value="Unassembled WGS sequence"/>
</dbReference>
<feature type="transmembrane region" description="Helical" evidence="10">
    <location>
        <begin position="401"/>
        <end position="424"/>
    </location>
</feature>
<dbReference type="STRING" id="456900.A0A195CXN6"/>
<protein>
    <submittedName>
        <fullName evidence="11">Odorant receptor 46a, isoform A</fullName>
    </submittedName>
</protein>
<evidence type="ECO:0000256" key="1">
    <source>
        <dbReference type="ARBA" id="ARBA00004651"/>
    </source>
</evidence>
<evidence type="ECO:0000256" key="9">
    <source>
        <dbReference type="ARBA" id="ARBA00023224"/>
    </source>
</evidence>
<keyword evidence="5" id="KW-0552">Olfaction</keyword>
<feature type="transmembrane region" description="Helical" evidence="10">
    <location>
        <begin position="160"/>
        <end position="180"/>
    </location>
</feature>
<evidence type="ECO:0000256" key="5">
    <source>
        <dbReference type="ARBA" id="ARBA00022725"/>
    </source>
</evidence>
<dbReference type="EMBL" id="KQ977141">
    <property type="protein sequence ID" value="KYN05423.1"/>
    <property type="molecule type" value="Genomic_DNA"/>
</dbReference>
<feature type="transmembrane region" description="Helical" evidence="10">
    <location>
        <begin position="445"/>
        <end position="465"/>
    </location>
</feature>
<keyword evidence="3" id="KW-0716">Sensory transduction</keyword>
<evidence type="ECO:0000256" key="4">
    <source>
        <dbReference type="ARBA" id="ARBA00022692"/>
    </source>
</evidence>
<dbReference type="GO" id="GO:0005886">
    <property type="term" value="C:plasma membrane"/>
    <property type="evidence" value="ECO:0007669"/>
    <property type="project" value="UniProtKB-SubCell"/>
</dbReference>
<evidence type="ECO:0000313" key="11">
    <source>
        <dbReference type="EMBL" id="KYN05423.1"/>
    </source>
</evidence>
<keyword evidence="9" id="KW-0807">Transducer</keyword>
<evidence type="ECO:0000256" key="2">
    <source>
        <dbReference type="ARBA" id="ARBA00022475"/>
    </source>
</evidence>
<evidence type="ECO:0000256" key="6">
    <source>
        <dbReference type="ARBA" id="ARBA00022989"/>
    </source>
</evidence>
<keyword evidence="6 10" id="KW-1133">Transmembrane helix</keyword>
<feature type="transmembrane region" description="Helical" evidence="10">
    <location>
        <begin position="511"/>
        <end position="533"/>
    </location>
</feature>
<accession>A0A195CXN6</accession>
<feature type="transmembrane region" description="Helical" evidence="10">
    <location>
        <begin position="657"/>
        <end position="681"/>
    </location>
</feature>
<dbReference type="GO" id="GO:0004984">
    <property type="term" value="F:olfactory receptor activity"/>
    <property type="evidence" value="ECO:0007669"/>
    <property type="project" value="InterPro"/>
</dbReference>
<gene>
    <name evidence="11" type="ORF">ALC62_03708</name>
</gene>
<comment type="subcellular location">
    <subcellularLocation>
        <location evidence="1">Cell membrane</location>
        <topology evidence="1">Multi-pass membrane protein</topology>
    </subcellularLocation>
</comment>
<feature type="transmembrane region" description="Helical" evidence="10">
    <location>
        <begin position="797"/>
        <end position="820"/>
    </location>
</feature>
<evidence type="ECO:0000313" key="12">
    <source>
        <dbReference type="Proteomes" id="UP000078542"/>
    </source>
</evidence>
<keyword evidence="7 10" id="KW-0472">Membrane</keyword>
<feature type="transmembrane region" description="Helical" evidence="10">
    <location>
        <begin position="302"/>
        <end position="321"/>
    </location>
</feature>
<evidence type="ECO:0000256" key="10">
    <source>
        <dbReference type="SAM" id="Phobius"/>
    </source>
</evidence>
<dbReference type="GO" id="GO:0005549">
    <property type="term" value="F:odorant binding"/>
    <property type="evidence" value="ECO:0007669"/>
    <property type="project" value="InterPro"/>
</dbReference>
<dbReference type="AlphaFoldDB" id="A0A195CXN6"/>
<feature type="transmembrane region" description="Helical" evidence="10">
    <location>
        <begin position="485"/>
        <end position="504"/>
    </location>
</feature>
<sequence length="842" mass="97340">MFISQISGILVLIGPLMSKNERQLPMKMYVPYSMVELLPYLLTYLEQIAVVFYGVSLNVAFDSLVYGFIIHTCGQIELLCYRLSETFRFLQENNKKMEHDVIENFAIAECVRHHISLCNITRRIQSLFMWIITTLFFFSLITLCSSVYQMSNKKILSVEFFIFLVYLGAMLFQVFSYCWYGNELDLKNKSIAYAIYASDWTGISIKQRKSLSFIMMMSQARHNKRKTLYSGRSGNMDILPLNFRVLWFCGAWSEKKDNDSLFIRLLSFCYRYAIVILIYYFTISEVIELVRTHDDIEGITEGLFLALTYVALCCKYGNFLVRQDEVSMLLDCFRRETCQPRNSEERMILIKYDRKAKWCVRTFMTISQATCIALILAPIVGPQNTDRPLPFKTYLPYSISGLYPYLATYLQHIGAIFYGVLLNVSFDSLVYGFTLHVSKWSTMSFLMISYVTGLGFIITPALGLLKGGKRVLPLKTYIPYSVSNLLPYLATYLQQFLAVFYAIMLNVNFDCLVYGFTIQACAQIEYAIFLLIYEFTIFDVIEVIRTRDHVQELTEGLFLGLTFLTLCVKYANFLLRESELSDLLDCLRVKICQPRNSTEKLIIEQHSRRAKWSSILFMMISYMTGFGFMITPALGLLKGGERVLPLKSYIPYSVSNLLPYLATYLQQFLTLFYGIMLNVTFDCLVYGFTIQVCAQIELMCCRLTDSLKNSGRISSGRNQETSASINECVKHHLLVSILKKLLSFEFLSMFLYLSGMLLQLFYYCWYGNELELKSKDIATAVYSCDWTMVTPRERRSLMLIMICSQKGIIFSYHGVFALSLNTFTWICRTSYSAYNLLQQASN</sequence>
<feature type="transmembrane region" description="Helical" evidence="10">
    <location>
        <begin position="127"/>
        <end position="148"/>
    </location>
</feature>
<evidence type="ECO:0000256" key="8">
    <source>
        <dbReference type="ARBA" id="ARBA00023170"/>
    </source>
</evidence>
<name>A0A195CXN6_9HYME</name>
<reference evidence="11 12" key="1">
    <citation type="submission" date="2016-03" db="EMBL/GenBank/DDBJ databases">
        <title>Cyphomyrmex costatus WGS genome.</title>
        <authorList>
            <person name="Nygaard S."/>
            <person name="Hu H."/>
            <person name="Boomsma J."/>
            <person name="Zhang G."/>
        </authorList>
    </citation>
    <scope>NUCLEOTIDE SEQUENCE [LARGE SCALE GENOMIC DNA]</scope>
    <source>
        <strain evidence="11">MS0001</strain>
        <tissue evidence="11">Whole body</tissue>
    </source>
</reference>
<feature type="transmembrane region" description="Helical" evidence="10">
    <location>
        <begin position="615"/>
        <end position="637"/>
    </location>
</feature>
<feature type="transmembrane region" description="Helical" evidence="10">
    <location>
        <begin position="261"/>
        <end position="282"/>
    </location>
</feature>
<dbReference type="InterPro" id="IPR004117">
    <property type="entry name" value="7tm6_olfct_rcpt"/>
</dbReference>
<keyword evidence="8 11" id="KW-0675">Receptor</keyword>
<feature type="transmembrane region" description="Helical" evidence="10">
    <location>
        <begin position="741"/>
        <end position="763"/>
    </location>
</feature>
<feature type="transmembrane region" description="Helical" evidence="10">
    <location>
        <begin position="42"/>
        <end position="61"/>
    </location>
</feature>
<evidence type="ECO:0000256" key="7">
    <source>
        <dbReference type="ARBA" id="ARBA00023136"/>
    </source>
</evidence>
<dbReference type="GO" id="GO:0007165">
    <property type="term" value="P:signal transduction"/>
    <property type="evidence" value="ECO:0007669"/>
    <property type="project" value="UniProtKB-KW"/>
</dbReference>
<keyword evidence="12" id="KW-1185">Reference proteome</keyword>